<organism evidence="1">
    <name type="scientific">Anguilla anguilla</name>
    <name type="common">European freshwater eel</name>
    <name type="synonym">Muraena anguilla</name>
    <dbReference type="NCBI Taxonomy" id="7936"/>
    <lineage>
        <taxon>Eukaryota</taxon>
        <taxon>Metazoa</taxon>
        <taxon>Chordata</taxon>
        <taxon>Craniata</taxon>
        <taxon>Vertebrata</taxon>
        <taxon>Euteleostomi</taxon>
        <taxon>Actinopterygii</taxon>
        <taxon>Neopterygii</taxon>
        <taxon>Teleostei</taxon>
        <taxon>Anguilliformes</taxon>
        <taxon>Anguillidae</taxon>
        <taxon>Anguilla</taxon>
    </lineage>
</organism>
<protein>
    <submittedName>
        <fullName evidence="1">Uncharacterized protein</fullName>
    </submittedName>
</protein>
<evidence type="ECO:0000313" key="1">
    <source>
        <dbReference type="EMBL" id="JAH97942.1"/>
    </source>
</evidence>
<dbReference type="EMBL" id="GBXM01010635">
    <property type="protein sequence ID" value="JAH97942.1"/>
    <property type="molecule type" value="Transcribed_RNA"/>
</dbReference>
<reference evidence="1" key="1">
    <citation type="submission" date="2014-11" db="EMBL/GenBank/DDBJ databases">
        <authorList>
            <person name="Amaro Gonzalez C."/>
        </authorList>
    </citation>
    <scope>NUCLEOTIDE SEQUENCE</scope>
</reference>
<proteinExistence type="predicted"/>
<reference evidence="1" key="2">
    <citation type="journal article" date="2015" name="Fish Shellfish Immunol.">
        <title>Early steps in the European eel (Anguilla anguilla)-Vibrio vulnificus interaction in the gills: Role of the RtxA13 toxin.</title>
        <authorList>
            <person name="Callol A."/>
            <person name="Pajuelo D."/>
            <person name="Ebbesson L."/>
            <person name="Teles M."/>
            <person name="MacKenzie S."/>
            <person name="Amaro C."/>
        </authorList>
    </citation>
    <scope>NUCLEOTIDE SEQUENCE</scope>
</reference>
<accession>A0A0E9X5E4</accession>
<name>A0A0E9X5E4_ANGAN</name>
<dbReference type="AlphaFoldDB" id="A0A0E9X5E4"/>
<sequence>MPAFYWLGHKIFYSIYSGQVVSNIKTHHQSTLHFYTVHAVKKIDQTCTIANNLFHHYPLWFSTEKGIRCTKLFHCRPTPHHILPHLVYSLQMVTRTRLCPTVPH</sequence>